<dbReference type="OrthoDB" id="5327615at2"/>
<dbReference type="InterPro" id="IPR001148">
    <property type="entry name" value="CA_dom"/>
</dbReference>
<comment type="catalytic activity">
    <reaction evidence="9 10">
        <text>hydrogencarbonate + H(+) = CO2 + H2O</text>
        <dbReference type="Rhea" id="RHEA:10748"/>
        <dbReference type="ChEBI" id="CHEBI:15377"/>
        <dbReference type="ChEBI" id="CHEBI:15378"/>
        <dbReference type="ChEBI" id="CHEBI:16526"/>
        <dbReference type="ChEBI" id="CHEBI:17544"/>
        <dbReference type="EC" id="4.2.1.1"/>
    </reaction>
</comment>
<dbReference type="Pfam" id="PF00194">
    <property type="entry name" value="Carb_anhydrase"/>
    <property type="match status" value="1"/>
</dbReference>
<dbReference type="AlphaFoldDB" id="A0A1Z4GBG3"/>
<organism evidence="12 13">
    <name type="scientific">Anabaenopsis circularis NIES-21</name>
    <dbReference type="NCBI Taxonomy" id="1085406"/>
    <lineage>
        <taxon>Bacteria</taxon>
        <taxon>Bacillati</taxon>
        <taxon>Cyanobacteriota</taxon>
        <taxon>Cyanophyceae</taxon>
        <taxon>Nostocales</taxon>
        <taxon>Nodulariaceae</taxon>
        <taxon>Anabaenopsis</taxon>
    </lineage>
</organism>
<dbReference type="PROSITE" id="PS00162">
    <property type="entry name" value="ALPHA_CA_1"/>
    <property type="match status" value="1"/>
</dbReference>
<dbReference type="CDD" id="cd03124">
    <property type="entry name" value="alpha_CA_prokaryotic_like"/>
    <property type="match status" value="1"/>
</dbReference>
<dbReference type="PROSITE" id="PS51318">
    <property type="entry name" value="TAT"/>
    <property type="match status" value="1"/>
</dbReference>
<evidence type="ECO:0000256" key="6">
    <source>
        <dbReference type="ARBA" id="ARBA00022723"/>
    </source>
</evidence>
<comment type="similarity">
    <text evidence="3 10">Belongs to the alpha-carbonic anhydrase family.</text>
</comment>
<accession>A0A1Z4GBG3</accession>
<dbReference type="PANTHER" id="PTHR18952:SF265">
    <property type="entry name" value="CARBONIC ANHYDRASE"/>
    <property type="match status" value="1"/>
</dbReference>
<dbReference type="GO" id="GO:0008270">
    <property type="term" value="F:zinc ion binding"/>
    <property type="evidence" value="ECO:0007669"/>
    <property type="project" value="UniProtKB-UniRule"/>
</dbReference>
<evidence type="ECO:0000256" key="2">
    <source>
        <dbReference type="ARBA" id="ARBA00002904"/>
    </source>
</evidence>
<dbReference type="PANTHER" id="PTHR18952">
    <property type="entry name" value="CARBONIC ANHYDRASE"/>
    <property type="match status" value="1"/>
</dbReference>
<proteinExistence type="inferred from homology"/>
<dbReference type="Proteomes" id="UP000218287">
    <property type="component" value="Chromosome"/>
</dbReference>
<evidence type="ECO:0000256" key="1">
    <source>
        <dbReference type="ARBA" id="ARBA00001947"/>
    </source>
</evidence>
<dbReference type="InterPro" id="IPR023561">
    <property type="entry name" value="Carbonic_anhydrase_a-class"/>
</dbReference>
<feature type="domain" description="Alpha-carbonic anhydrase" evidence="11">
    <location>
        <begin position="35"/>
        <end position="263"/>
    </location>
</feature>
<dbReference type="EC" id="4.2.1.1" evidence="4 10"/>
<evidence type="ECO:0000256" key="4">
    <source>
        <dbReference type="ARBA" id="ARBA00012925"/>
    </source>
</evidence>
<dbReference type="InterPro" id="IPR018338">
    <property type="entry name" value="Carbonic_anhydrase_a-class_CS"/>
</dbReference>
<dbReference type="InterPro" id="IPR041891">
    <property type="entry name" value="Alpha_CA_prokaryot-like"/>
</dbReference>
<keyword evidence="7 10" id="KW-0862">Zinc</keyword>
<comment type="function">
    <text evidence="2 10">Reversible hydration of carbon dioxide.</text>
</comment>
<protein>
    <recommendedName>
        <fullName evidence="5 10">Carbonic anhydrase</fullName>
        <ecNumber evidence="4 10">4.2.1.1</ecNumber>
    </recommendedName>
</protein>
<name>A0A1Z4GBG3_9CYAN</name>
<evidence type="ECO:0000256" key="7">
    <source>
        <dbReference type="ARBA" id="ARBA00022833"/>
    </source>
</evidence>
<dbReference type="SMART" id="SM01057">
    <property type="entry name" value="Carb_anhydrase"/>
    <property type="match status" value="1"/>
</dbReference>
<dbReference type="PROSITE" id="PS51144">
    <property type="entry name" value="ALPHA_CA_2"/>
    <property type="match status" value="1"/>
</dbReference>
<dbReference type="InterPro" id="IPR006311">
    <property type="entry name" value="TAT_signal"/>
</dbReference>
<dbReference type="Gene3D" id="3.10.200.10">
    <property type="entry name" value="Alpha carbonic anhydrase"/>
    <property type="match status" value="1"/>
</dbReference>
<reference evidence="12 13" key="1">
    <citation type="submission" date="2017-06" db="EMBL/GenBank/DDBJ databases">
        <title>Genome sequencing of cyanobaciteial culture collection at National Institute for Environmental Studies (NIES).</title>
        <authorList>
            <person name="Hirose Y."/>
            <person name="Shimura Y."/>
            <person name="Fujisawa T."/>
            <person name="Nakamura Y."/>
            <person name="Kawachi M."/>
        </authorList>
    </citation>
    <scope>NUCLEOTIDE SEQUENCE [LARGE SCALE GENOMIC DNA]</scope>
    <source>
        <strain evidence="12 13">NIES-21</strain>
    </source>
</reference>
<evidence type="ECO:0000256" key="8">
    <source>
        <dbReference type="ARBA" id="ARBA00023239"/>
    </source>
</evidence>
<evidence type="ECO:0000313" key="12">
    <source>
        <dbReference type="EMBL" id="BAY14678.1"/>
    </source>
</evidence>
<keyword evidence="8 10" id="KW-0456">Lyase</keyword>
<evidence type="ECO:0000256" key="9">
    <source>
        <dbReference type="ARBA" id="ARBA00048348"/>
    </source>
</evidence>
<evidence type="ECO:0000256" key="3">
    <source>
        <dbReference type="ARBA" id="ARBA00010718"/>
    </source>
</evidence>
<dbReference type="GO" id="GO:0004089">
    <property type="term" value="F:carbonate dehydratase activity"/>
    <property type="evidence" value="ECO:0007669"/>
    <property type="project" value="UniProtKB-UniRule"/>
</dbReference>
<evidence type="ECO:0000259" key="11">
    <source>
        <dbReference type="PROSITE" id="PS51144"/>
    </source>
</evidence>
<dbReference type="SUPFAM" id="SSF51069">
    <property type="entry name" value="Carbonic anhydrase"/>
    <property type="match status" value="1"/>
</dbReference>
<sequence>MSKIFNRRRLLKLLGMTALGTSVSNCVTPSAAATTNWGYIGKQGPEYWAKLSPDFELCYTGKRQTPIDLQVSSVKSLDKNNQDLLVVKYQPTPLNLINNGKTIQVNYQPGSFIESDRQIYHLLQFHFHHPSEHHINGEEYDMELHFVHRSQAGDLAVVGVFLKAGDFNPNLQTIWDAIPQKPGEENRLKDTIINASILLPAERRFLTYSGSLTTPPCSENVKWYIMETPIEVSREQIAKFTQLFPDNARPIQALNQRVVFESTNAEKT</sequence>
<dbReference type="EMBL" id="AP018174">
    <property type="protein sequence ID" value="BAY14678.1"/>
    <property type="molecule type" value="Genomic_DNA"/>
</dbReference>
<evidence type="ECO:0000256" key="5">
    <source>
        <dbReference type="ARBA" id="ARBA00014628"/>
    </source>
</evidence>
<keyword evidence="13" id="KW-1185">Reference proteome</keyword>
<comment type="cofactor">
    <cofactor evidence="1 10">
        <name>Zn(2+)</name>
        <dbReference type="ChEBI" id="CHEBI:29105"/>
    </cofactor>
</comment>
<dbReference type="InterPro" id="IPR036398">
    <property type="entry name" value="CA_dom_sf"/>
</dbReference>
<keyword evidence="6 10" id="KW-0479">Metal-binding</keyword>
<evidence type="ECO:0000256" key="10">
    <source>
        <dbReference type="RuleBase" id="RU367011"/>
    </source>
</evidence>
<evidence type="ECO:0000313" key="13">
    <source>
        <dbReference type="Proteomes" id="UP000218287"/>
    </source>
</evidence>
<gene>
    <name evidence="12" type="ORF">NIES21_04360</name>
</gene>